<accession>A0A3S4QYS5</accession>
<sequence>MHYVCPACESENKLDLTFPVEEYVCGTCSYLIEVAGNKKIKHLKVPTENVVLDVGQKGKIGEVEYTVAAIIVRKYGSSIFWREYYLKDSKGNDAFLSESDGHWVFLIPIHADDFKSKDSAFPTYLGRTYRWYENSQCSIEAAAGFFDEQLDFSIATYKEYVNGTRMISQEKTSRKSQYFYGVHISKYEVKKAFKIANLPNYTGIGIVQPYYFDIRQAVNIFCVAALMICLLQMYVYTSRTNETVFAETINFADVKDKELVSKSFTLSGGSAPLKVNAFSGVDNSWANVQLSLVNENTNEIIYTSKDIEQYHGYEDGESWTEGSQSEDFNLCGVGSGKYHFIISAEKEGGLPSFSGLTSPDSKVMISRDKSGTIEVTDIFKVQTKTFTDGQTLEKDTSEVIRLAKASFGTQKLDSLINSEALKLTTDLISSNTYVQLKATWLPVSFWNFGIILFIMIAVFVAMWIGKHYFNVNKWKNSSNSPYPANDDN</sequence>
<dbReference type="EMBL" id="LR134289">
    <property type="protein sequence ID" value="VEE10248.1"/>
    <property type="molecule type" value="Genomic_DNA"/>
</dbReference>
<evidence type="ECO:0000313" key="3">
    <source>
        <dbReference type="EMBL" id="VEE10248.1"/>
    </source>
</evidence>
<reference evidence="3 4" key="1">
    <citation type="submission" date="2018-12" db="EMBL/GenBank/DDBJ databases">
        <authorList>
            <consortium name="Pathogen Informatics"/>
        </authorList>
    </citation>
    <scope>NUCLEOTIDE SEQUENCE [LARGE SCALE GENOMIC DNA]</scope>
    <source>
        <strain evidence="3 4">NCTC11432</strain>
    </source>
</reference>
<evidence type="ECO:0000259" key="2">
    <source>
        <dbReference type="Pfam" id="PF13785"/>
    </source>
</evidence>
<dbReference type="GeneID" id="93019117"/>
<keyword evidence="1" id="KW-0812">Transmembrane</keyword>
<organism evidence="3 4">
    <name type="scientific">Chryseobacterium gleum</name>
    <name type="common">Flavobacterium gleum</name>
    <dbReference type="NCBI Taxonomy" id="250"/>
    <lineage>
        <taxon>Bacteria</taxon>
        <taxon>Pseudomonadati</taxon>
        <taxon>Bacteroidota</taxon>
        <taxon>Flavobacteriia</taxon>
        <taxon>Flavobacteriales</taxon>
        <taxon>Weeksellaceae</taxon>
        <taxon>Chryseobacterium group</taxon>
        <taxon>Chryseobacterium</taxon>
    </lineage>
</organism>
<gene>
    <name evidence="3" type="ORF">NCTC11432_03829</name>
</gene>
<name>A0A3S4QYS5_CHRGE</name>
<evidence type="ECO:0000313" key="4">
    <source>
        <dbReference type="Proteomes" id="UP000279227"/>
    </source>
</evidence>
<dbReference type="Pfam" id="PF13785">
    <property type="entry name" value="DUF4178"/>
    <property type="match status" value="1"/>
</dbReference>
<dbReference type="AlphaFoldDB" id="A0A3S4QYS5"/>
<keyword evidence="1" id="KW-0472">Membrane</keyword>
<evidence type="ECO:0000256" key="1">
    <source>
        <dbReference type="SAM" id="Phobius"/>
    </source>
</evidence>
<dbReference type="InterPro" id="IPR025235">
    <property type="entry name" value="DUF4178"/>
</dbReference>
<feature type="domain" description="DUF4178" evidence="2">
    <location>
        <begin position="54"/>
        <end position="185"/>
    </location>
</feature>
<dbReference type="OrthoDB" id="713199at2"/>
<dbReference type="KEGG" id="cgle:NCTC11432_03829"/>
<feature type="transmembrane region" description="Helical" evidence="1">
    <location>
        <begin position="445"/>
        <end position="465"/>
    </location>
</feature>
<proteinExistence type="predicted"/>
<dbReference type="Proteomes" id="UP000279227">
    <property type="component" value="Chromosome"/>
</dbReference>
<feature type="transmembrane region" description="Helical" evidence="1">
    <location>
        <begin position="217"/>
        <end position="236"/>
    </location>
</feature>
<keyword evidence="1" id="KW-1133">Transmembrane helix</keyword>
<protein>
    <recommendedName>
        <fullName evidence="2">DUF4178 domain-containing protein</fullName>
    </recommendedName>
</protein>
<dbReference type="STRING" id="525257.HMPREF0204_10783"/>
<dbReference type="RefSeq" id="WP_002983322.1">
    <property type="nucleotide sequence ID" value="NZ_CP068486.1"/>
</dbReference>